<evidence type="ECO:0000313" key="11">
    <source>
        <dbReference type="Proteomes" id="UP000231962"/>
    </source>
</evidence>
<comment type="similarity">
    <text evidence="1 6">Belongs to the XseB family.</text>
</comment>
<keyword evidence="7" id="KW-0175">Coiled coil</keyword>
<keyword evidence="11" id="KW-1185">Reference proteome</keyword>
<comment type="catalytic activity">
    <reaction evidence="6">
        <text>Exonucleolytic cleavage in either 5'- to 3'- or 3'- to 5'-direction to yield nucleoside 5'-phosphates.</text>
        <dbReference type="EC" id="3.1.11.6"/>
    </reaction>
</comment>
<dbReference type="NCBIfam" id="NF002140">
    <property type="entry name" value="PRK00977.1-4"/>
    <property type="match status" value="1"/>
</dbReference>
<evidence type="ECO:0000313" key="9">
    <source>
        <dbReference type="EMBL" id="PJZ68536.1"/>
    </source>
</evidence>
<dbReference type="EC" id="3.1.11.6" evidence="6"/>
<comment type="caution">
    <text evidence="10">The sequence shown here is derived from an EMBL/GenBank/DDBJ whole genome shotgun (WGS) entry which is preliminary data.</text>
</comment>
<dbReference type="GO" id="GO:0009318">
    <property type="term" value="C:exodeoxyribonuclease VII complex"/>
    <property type="evidence" value="ECO:0007669"/>
    <property type="project" value="UniProtKB-UniRule"/>
</dbReference>
<name>A0A2M9ZII2_9LEPT</name>
<dbReference type="GO" id="GO:0008855">
    <property type="term" value="F:exodeoxyribonuclease VII activity"/>
    <property type="evidence" value="ECO:0007669"/>
    <property type="project" value="UniProtKB-UniRule"/>
</dbReference>
<dbReference type="NCBIfam" id="TIGR01280">
    <property type="entry name" value="xseB"/>
    <property type="match status" value="1"/>
</dbReference>
<comment type="function">
    <text evidence="6">Bidirectionally degrades single-stranded DNA into large acid-insoluble oligonucleotides, which are then degraded further into small acid-soluble oligonucleotides.</text>
</comment>
<dbReference type="SUPFAM" id="SSF116842">
    <property type="entry name" value="XseB-like"/>
    <property type="match status" value="1"/>
</dbReference>
<comment type="subunit">
    <text evidence="6">Heterooligomer composed of large and small subunits.</text>
</comment>
<evidence type="ECO:0000256" key="7">
    <source>
        <dbReference type="SAM" id="Coils"/>
    </source>
</evidence>
<sequence>MAKKHEISFEQALAELEQIAEKLERGQLTLEESIQAYERGMELRSLCQGILSEAEGKIEYLSKANSGEAQKKTASPKKEGSNREAAPPSSDDEELF</sequence>
<accession>A0A2M9ZII2</accession>
<evidence type="ECO:0000313" key="10">
    <source>
        <dbReference type="EMBL" id="PJZ71866.1"/>
    </source>
</evidence>
<dbReference type="Proteomes" id="UP000231962">
    <property type="component" value="Unassembled WGS sequence"/>
</dbReference>
<evidence type="ECO:0000256" key="2">
    <source>
        <dbReference type="ARBA" id="ARBA00022490"/>
    </source>
</evidence>
<dbReference type="PANTHER" id="PTHR34137:SF1">
    <property type="entry name" value="EXODEOXYRIBONUCLEASE 7 SMALL SUBUNIT"/>
    <property type="match status" value="1"/>
</dbReference>
<dbReference type="HAMAP" id="MF_00337">
    <property type="entry name" value="Exonuc_7_S"/>
    <property type="match status" value="1"/>
</dbReference>
<dbReference type="EMBL" id="NPDY01000020">
    <property type="protein sequence ID" value="PJZ68536.1"/>
    <property type="molecule type" value="Genomic_DNA"/>
</dbReference>
<evidence type="ECO:0000256" key="6">
    <source>
        <dbReference type="HAMAP-Rule" id="MF_00337"/>
    </source>
</evidence>
<proteinExistence type="inferred from homology"/>
<gene>
    <name evidence="6" type="primary">xseB</name>
    <name evidence="9" type="ORF">CH360_15685</name>
    <name evidence="10" type="ORF">CH373_17225</name>
</gene>
<evidence type="ECO:0000256" key="5">
    <source>
        <dbReference type="ARBA" id="ARBA00022839"/>
    </source>
</evidence>
<dbReference type="RefSeq" id="WP_100715002.1">
    <property type="nucleotide sequence ID" value="NZ_NPDY01000020.1"/>
</dbReference>
<comment type="subcellular location">
    <subcellularLocation>
        <location evidence="6">Cytoplasm</location>
    </subcellularLocation>
</comment>
<evidence type="ECO:0000256" key="4">
    <source>
        <dbReference type="ARBA" id="ARBA00022801"/>
    </source>
</evidence>
<reference evidence="11 12" key="1">
    <citation type="submission" date="2017-07" db="EMBL/GenBank/DDBJ databases">
        <title>Leptospira spp. isolated from tropical soils.</title>
        <authorList>
            <person name="Thibeaux R."/>
            <person name="Iraola G."/>
            <person name="Ferres I."/>
            <person name="Bierque E."/>
            <person name="Girault D."/>
            <person name="Soupe-Gilbert M.-E."/>
            <person name="Picardeau M."/>
            <person name="Goarant C."/>
        </authorList>
    </citation>
    <scope>NUCLEOTIDE SEQUENCE [LARGE SCALE GENOMIC DNA]</scope>
    <source>
        <strain evidence="10 12">FH1-B-B1</strain>
        <strain evidence="9 11">FH1-B-C1</strain>
    </source>
</reference>
<dbReference type="Pfam" id="PF02609">
    <property type="entry name" value="Exonuc_VII_S"/>
    <property type="match status" value="1"/>
</dbReference>
<dbReference type="GO" id="GO:0006308">
    <property type="term" value="P:DNA catabolic process"/>
    <property type="evidence" value="ECO:0007669"/>
    <property type="project" value="UniProtKB-UniRule"/>
</dbReference>
<evidence type="ECO:0000256" key="8">
    <source>
        <dbReference type="SAM" id="MobiDB-lite"/>
    </source>
</evidence>
<organism evidence="10 12">
    <name type="scientific">Leptospira perolatii</name>
    <dbReference type="NCBI Taxonomy" id="2023191"/>
    <lineage>
        <taxon>Bacteria</taxon>
        <taxon>Pseudomonadati</taxon>
        <taxon>Spirochaetota</taxon>
        <taxon>Spirochaetia</taxon>
        <taxon>Leptospirales</taxon>
        <taxon>Leptospiraceae</taxon>
        <taxon>Leptospira</taxon>
    </lineage>
</organism>
<dbReference type="Gene3D" id="1.10.287.1040">
    <property type="entry name" value="Exonuclease VII, small subunit"/>
    <property type="match status" value="1"/>
</dbReference>
<dbReference type="Proteomes" id="UP000231990">
    <property type="component" value="Unassembled WGS sequence"/>
</dbReference>
<keyword evidence="3 6" id="KW-0540">Nuclease</keyword>
<keyword evidence="5 6" id="KW-0269">Exonuclease</keyword>
<dbReference type="InterPro" id="IPR037004">
    <property type="entry name" value="Exonuc_VII_ssu_sf"/>
</dbReference>
<evidence type="ECO:0000256" key="3">
    <source>
        <dbReference type="ARBA" id="ARBA00022722"/>
    </source>
</evidence>
<evidence type="ECO:0000313" key="12">
    <source>
        <dbReference type="Proteomes" id="UP000231990"/>
    </source>
</evidence>
<dbReference type="AlphaFoldDB" id="A0A2M9ZII2"/>
<dbReference type="PANTHER" id="PTHR34137">
    <property type="entry name" value="EXODEOXYRIBONUCLEASE 7 SMALL SUBUNIT"/>
    <property type="match status" value="1"/>
</dbReference>
<feature type="coiled-coil region" evidence="7">
    <location>
        <begin position="2"/>
        <end position="33"/>
    </location>
</feature>
<protein>
    <recommendedName>
        <fullName evidence="6">Exodeoxyribonuclease 7 small subunit</fullName>
        <ecNumber evidence="6">3.1.11.6</ecNumber>
    </recommendedName>
    <alternativeName>
        <fullName evidence="6">Exodeoxyribonuclease VII small subunit</fullName>
        <shortName evidence="6">Exonuclease VII small subunit</shortName>
    </alternativeName>
</protein>
<dbReference type="NCBIfam" id="NF002139">
    <property type="entry name" value="PRK00977.1-3"/>
    <property type="match status" value="1"/>
</dbReference>
<keyword evidence="4 6" id="KW-0378">Hydrolase</keyword>
<dbReference type="EMBL" id="NPDZ01000017">
    <property type="protein sequence ID" value="PJZ71866.1"/>
    <property type="molecule type" value="Genomic_DNA"/>
</dbReference>
<dbReference type="OrthoDB" id="1771251at2"/>
<dbReference type="GO" id="GO:0005829">
    <property type="term" value="C:cytosol"/>
    <property type="evidence" value="ECO:0007669"/>
    <property type="project" value="TreeGrafter"/>
</dbReference>
<feature type="region of interest" description="Disordered" evidence="8">
    <location>
        <begin position="63"/>
        <end position="96"/>
    </location>
</feature>
<evidence type="ECO:0000256" key="1">
    <source>
        <dbReference type="ARBA" id="ARBA00009998"/>
    </source>
</evidence>
<dbReference type="InterPro" id="IPR003761">
    <property type="entry name" value="Exonuc_VII_S"/>
</dbReference>
<keyword evidence="2 6" id="KW-0963">Cytoplasm</keyword>